<feature type="region of interest" description="Disordered" evidence="1">
    <location>
        <begin position="593"/>
        <end position="660"/>
    </location>
</feature>
<gene>
    <name evidence="3" type="ORF">SSP0437_LOCUS2341</name>
</gene>
<dbReference type="AlphaFoldDB" id="A0A7S1V8J4"/>
<dbReference type="InterPro" id="IPR050357">
    <property type="entry name" value="Arrestin_domain-protein"/>
</dbReference>
<dbReference type="InterPro" id="IPR011022">
    <property type="entry name" value="Arrestin_C-like"/>
</dbReference>
<dbReference type="EMBL" id="HBGL01003058">
    <property type="protein sequence ID" value="CAD9289689.1"/>
    <property type="molecule type" value="Transcribed_RNA"/>
</dbReference>
<feature type="region of interest" description="Disordered" evidence="1">
    <location>
        <begin position="398"/>
        <end position="418"/>
    </location>
</feature>
<feature type="compositionally biased region" description="Polar residues" evidence="1">
    <location>
        <begin position="94"/>
        <end position="107"/>
    </location>
</feature>
<evidence type="ECO:0000256" key="1">
    <source>
        <dbReference type="SAM" id="MobiDB-lite"/>
    </source>
</evidence>
<proteinExistence type="predicted"/>
<accession>A0A7S1V8J4</accession>
<feature type="compositionally biased region" description="Pro residues" evidence="1">
    <location>
        <begin position="628"/>
        <end position="637"/>
    </location>
</feature>
<dbReference type="GO" id="GO:0005737">
    <property type="term" value="C:cytoplasm"/>
    <property type="evidence" value="ECO:0007669"/>
    <property type="project" value="TreeGrafter"/>
</dbReference>
<dbReference type="PANTHER" id="PTHR11188:SF17">
    <property type="entry name" value="FI21816P1"/>
    <property type="match status" value="1"/>
</dbReference>
<feature type="region of interest" description="Disordered" evidence="1">
    <location>
        <begin position="275"/>
        <end position="309"/>
    </location>
</feature>
<feature type="region of interest" description="Disordered" evidence="1">
    <location>
        <begin position="444"/>
        <end position="478"/>
    </location>
</feature>
<organism evidence="3">
    <name type="scientific">Sexangularia sp. CB-2014</name>
    <dbReference type="NCBI Taxonomy" id="1486929"/>
    <lineage>
        <taxon>Eukaryota</taxon>
        <taxon>Amoebozoa</taxon>
        <taxon>Tubulinea</taxon>
        <taxon>Elardia</taxon>
        <taxon>Arcellinida</taxon>
        <taxon>Arcellinida incertae sedis</taxon>
        <taxon>Sexangularia</taxon>
    </lineage>
</organism>
<protein>
    <recommendedName>
        <fullName evidence="2">Arrestin C-terminal-like domain-containing protein</fullName>
    </recommendedName>
</protein>
<feature type="compositionally biased region" description="Basic and acidic residues" evidence="1">
    <location>
        <begin position="444"/>
        <end position="455"/>
    </location>
</feature>
<feature type="region of interest" description="Disordered" evidence="1">
    <location>
        <begin position="87"/>
        <end position="118"/>
    </location>
</feature>
<dbReference type="InterPro" id="IPR014752">
    <property type="entry name" value="Arrestin-like_C"/>
</dbReference>
<evidence type="ECO:0000313" key="3">
    <source>
        <dbReference type="EMBL" id="CAD9289689.1"/>
    </source>
</evidence>
<evidence type="ECO:0000259" key="2">
    <source>
        <dbReference type="SMART" id="SM01017"/>
    </source>
</evidence>
<name>A0A7S1V8J4_9EUKA</name>
<sequence length="660" mass="68528">MTITLELQLHCNPTTLLPGDNIDGILTAHVRGRITVAAICVTVRGFSLFSLRGVEGGGEMAPAFALSAGSELCQQLLVVMNADDVAGEEGKSATPRSATPRGTTPRPSQLHRPPKCTPTPLAAALTGPSFALERGRYELPFSVTLPTGLPSSYEADDGSGSGVYYHLIAGAFRTPNLHSPLNHLECWRLFIPQGTRVPTPLSDWRPVTVQASKKAGLFGSGRTSASLTLPHVAFARGSEMPVDVVVENGAKRSVKKVVVKLTRLVYGVAADDPEEEELDTWQVQQGAAIRSSRPRRGSDAAHPEPATPTADEVALAGGEAASRASLSSTTISKFALVTKEILPGETATVTDRIRLPPGCTPSFSTEVLSLSYALKLVVYFGFGVANLEVLVPIKVLPTSEAGGDGDARDRTISSRELLQSGSSRKLAKSYNRTLSKLSLRSESFDLPRDDSDVRASRGSLGQASVGSGSGSGGGVSSTLTADDMAAMMRRAPREGDASPPARGSPANGDNEPLYDAVPRRPPSGNASPEPDEYAAFPSMPLTASAAGRYNTMPAGDIATVVASSLSRDSNGDAVITADQLRALLSLAPAAVAGLDSGAGSDDDAPPSPPDTSSTLPTPPSTANYAVPSEPPPLPPVPVDVVLDDISGDSSNAPPAPPSPR</sequence>
<feature type="region of interest" description="Disordered" evidence="1">
    <location>
        <begin position="490"/>
        <end position="536"/>
    </location>
</feature>
<reference evidence="3" key="1">
    <citation type="submission" date="2021-01" db="EMBL/GenBank/DDBJ databases">
        <authorList>
            <person name="Corre E."/>
            <person name="Pelletier E."/>
            <person name="Niang G."/>
            <person name="Scheremetjew M."/>
            <person name="Finn R."/>
            <person name="Kale V."/>
            <person name="Holt S."/>
            <person name="Cochrane G."/>
            <person name="Meng A."/>
            <person name="Brown T."/>
            <person name="Cohen L."/>
        </authorList>
    </citation>
    <scope>NUCLEOTIDE SEQUENCE</scope>
    <source>
        <strain evidence="3">ATCC 50979</strain>
    </source>
</reference>
<dbReference type="GO" id="GO:0015031">
    <property type="term" value="P:protein transport"/>
    <property type="evidence" value="ECO:0007669"/>
    <property type="project" value="TreeGrafter"/>
</dbReference>
<dbReference type="Gene3D" id="2.60.40.640">
    <property type="match status" value="2"/>
</dbReference>
<dbReference type="SMART" id="SM01017">
    <property type="entry name" value="Arrestin_C"/>
    <property type="match status" value="1"/>
</dbReference>
<dbReference type="PANTHER" id="PTHR11188">
    <property type="entry name" value="ARRESTIN DOMAIN CONTAINING PROTEIN"/>
    <property type="match status" value="1"/>
</dbReference>
<dbReference type="Pfam" id="PF02752">
    <property type="entry name" value="Arrestin_C"/>
    <property type="match status" value="1"/>
</dbReference>
<feature type="domain" description="Arrestin C-terminal-like" evidence="2">
    <location>
        <begin position="219"/>
        <end position="400"/>
    </location>
</feature>